<evidence type="ECO:0000256" key="18">
    <source>
        <dbReference type="SAM" id="Phobius"/>
    </source>
</evidence>
<protein>
    <recommendedName>
        <fullName evidence="4">Phosphate regulon sensor protein PhoR</fullName>
        <ecNumber evidence="3">2.7.13.3</ecNumber>
    </recommendedName>
</protein>
<dbReference type="EC" id="2.7.13.3" evidence="3"/>
<organism evidence="20 21">
    <name type="scientific">Nitrosococcus wardiae</name>
    <dbReference type="NCBI Taxonomy" id="1814290"/>
    <lineage>
        <taxon>Bacteria</taxon>
        <taxon>Pseudomonadati</taxon>
        <taxon>Pseudomonadota</taxon>
        <taxon>Gammaproteobacteria</taxon>
        <taxon>Chromatiales</taxon>
        <taxon>Chromatiaceae</taxon>
        <taxon>Nitrosococcus</taxon>
    </lineage>
</organism>
<dbReference type="Pfam" id="PF11808">
    <property type="entry name" value="PhoR"/>
    <property type="match status" value="1"/>
</dbReference>
<evidence type="ECO:0000313" key="20">
    <source>
        <dbReference type="EMBL" id="QBQ54582.1"/>
    </source>
</evidence>
<keyword evidence="6" id="KW-1003">Cell membrane</keyword>
<dbReference type="InterPro" id="IPR003661">
    <property type="entry name" value="HisK_dim/P_dom"/>
</dbReference>
<keyword evidence="15" id="KW-0902">Two-component regulatory system</keyword>
<dbReference type="GO" id="GO:0006817">
    <property type="term" value="P:phosphate ion transport"/>
    <property type="evidence" value="ECO:0007669"/>
    <property type="project" value="UniProtKB-KW"/>
</dbReference>
<dbReference type="Proteomes" id="UP000294325">
    <property type="component" value="Chromosome"/>
</dbReference>
<keyword evidence="16 18" id="KW-0472">Membrane</keyword>
<dbReference type="GO" id="GO:0016036">
    <property type="term" value="P:cellular response to phosphate starvation"/>
    <property type="evidence" value="ECO:0007669"/>
    <property type="project" value="TreeGrafter"/>
</dbReference>
<keyword evidence="5" id="KW-0813">Transport</keyword>
<evidence type="ECO:0000256" key="4">
    <source>
        <dbReference type="ARBA" id="ARBA00019665"/>
    </source>
</evidence>
<feature type="transmembrane region" description="Helical" evidence="18">
    <location>
        <begin position="12"/>
        <end position="39"/>
    </location>
</feature>
<dbReference type="SUPFAM" id="SSF47384">
    <property type="entry name" value="Homodimeric domain of signal transducing histidine kinase"/>
    <property type="match status" value="1"/>
</dbReference>
<evidence type="ECO:0000313" key="21">
    <source>
        <dbReference type="Proteomes" id="UP000294325"/>
    </source>
</evidence>
<dbReference type="InterPro" id="IPR050351">
    <property type="entry name" value="BphY/WalK/GraS-like"/>
</dbReference>
<dbReference type="PANTHER" id="PTHR45453:SF1">
    <property type="entry name" value="PHOSPHATE REGULON SENSOR PROTEIN PHOR"/>
    <property type="match status" value="1"/>
</dbReference>
<dbReference type="NCBIfam" id="NF008235">
    <property type="entry name" value="PRK11006.1"/>
    <property type="match status" value="1"/>
</dbReference>
<dbReference type="SUPFAM" id="SSF55874">
    <property type="entry name" value="ATPase domain of HSP90 chaperone/DNA topoisomerase II/histidine kinase"/>
    <property type="match status" value="1"/>
</dbReference>
<evidence type="ECO:0000256" key="12">
    <source>
        <dbReference type="ARBA" id="ARBA00022777"/>
    </source>
</evidence>
<evidence type="ECO:0000256" key="14">
    <source>
        <dbReference type="ARBA" id="ARBA00022989"/>
    </source>
</evidence>
<dbReference type="FunFam" id="3.30.565.10:FF:000032">
    <property type="entry name" value="Phosphate regulon sensor histidine kinase PhoR"/>
    <property type="match status" value="1"/>
</dbReference>
<gene>
    <name evidence="20" type="primary">phoR</name>
    <name evidence="20" type="ORF">E3U44_08740</name>
</gene>
<dbReference type="PRINTS" id="PR00344">
    <property type="entry name" value="BCTRLSENSOR"/>
</dbReference>
<dbReference type="InterPro" id="IPR036890">
    <property type="entry name" value="HATPase_C_sf"/>
</dbReference>
<evidence type="ECO:0000256" key="17">
    <source>
        <dbReference type="ARBA" id="ARBA00025207"/>
    </source>
</evidence>
<dbReference type="Gene3D" id="1.10.287.130">
    <property type="match status" value="1"/>
</dbReference>
<evidence type="ECO:0000256" key="1">
    <source>
        <dbReference type="ARBA" id="ARBA00000085"/>
    </source>
</evidence>
<dbReference type="KEGG" id="nwr:E3U44_08740"/>
<dbReference type="InterPro" id="IPR035965">
    <property type="entry name" value="PAS-like_dom_sf"/>
</dbReference>
<proteinExistence type="predicted"/>
<keyword evidence="9" id="KW-0808">Transferase</keyword>
<accession>A0A4P7C133</accession>
<dbReference type="EMBL" id="CP038033">
    <property type="protein sequence ID" value="QBQ54582.1"/>
    <property type="molecule type" value="Genomic_DNA"/>
</dbReference>
<dbReference type="InterPro" id="IPR036097">
    <property type="entry name" value="HisK_dim/P_sf"/>
</dbReference>
<evidence type="ECO:0000256" key="15">
    <source>
        <dbReference type="ARBA" id="ARBA00023012"/>
    </source>
</evidence>
<dbReference type="SMART" id="SM00388">
    <property type="entry name" value="HisKA"/>
    <property type="match status" value="1"/>
</dbReference>
<reference evidence="20 21" key="1">
    <citation type="submission" date="2019-03" db="EMBL/GenBank/DDBJ databases">
        <title>The genome sequence of Nitrosococcus wardiae strain D1FHST reveals the archetypal metabolic capacity of ammonia-oxidizing Gammaproteobacteria.</title>
        <authorList>
            <person name="Wang L."/>
            <person name="Lim C.K."/>
            <person name="Hanson T.E."/>
            <person name="Dang H."/>
            <person name="Klotz M.G."/>
        </authorList>
    </citation>
    <scope>NUCLEOTIDE SEQUENCE [LARGE SCALE GENOMIC DNA]</scope>
    <source>
        <strain evidence="20 21">D1FHS</strain>
    </source>
</reference>
<comment type="catalytic activity">
    <reaction evidence="1">
        <text>ATP + protein L-histidine = ADP + protein N-phospho-L-histidine.</text>
        <dbReference type="EC" id="2.7.13.3"/>
    </reaction>
</comment>
<name>A0A4P7C133_9GAMM</name>
<evidence type="ECO:0000256" key="9">
    <source>
        <dbReference type="ARBA" id="ARBA00022679"/>
    </source>
</evidence>
<dbReference type="GO" id="GO:0000155">
    <property type="term" value="F:phosphorelay sensor kinase activity"/>
    <property type="evidence" value="ECO:0007669"/>
    <property type="project" value="InterPro"/>
</dbReference>
<evidence type="ECO:0000256" key="5">
    <source>
        <dbReference type="ARBA" id="ARBA00022448"/>
    </source>
</evidence>
<dbReference type="InterPro" id="IPR003594">
    <property type="entry name" value="HATPase_dom"/>
</dbReference>
<comment type="function">
    <text evidence="17">Member of the two-component regulatory system PhoR/PhoB involved in the phosphate regulon genes expression. PhoR may function as a membrane-associated protein kinase that phosphorylates PhoB in response to environmental signals.</text>
</comment>
<dbReference type="PROSITE" id="PS50109">
    <property type="entry name" value="HIS_KIN"/>
    <property type="match status" value="1"/>
</dbReference>
<evidence type="ECO:0000259" key="19">
    <source>
        <dbReference type="PROSITE" id="PS50109"/>
    </source>
</evidence>
<dbReference type="GO" id="GO:0005524">
    <property type="term" value="F:ATP binding"/>
    <property type="evidence" value="ECO:0007669"/>
    <property type="project" value="UniProtKB-KW"/>
</dbReference>
<keyword evidence="11" id="KW-0547">Nucleotide-binding</keyword>
<evidence type="ECO:0000256" key="7">
    <source>
        <dbReference type="ARBA" id="ARBA00022553"/>
    </source>
</evidence>
<evidence type="ECO:0000256" key="16">
    <source>
        <dbReference type="ARBA" id="ARBA00023136"/>
    </source>
</evidence>
<dbReference type="Pfam" id="PF02518">
    <property type="entry name" value="HATPase_c"/>
    <property type="match status" value="1"/>
</dbReference>
<dbReference type="FunFam" id="1.10.287.130:FF:000001">
    <property type="entry name" value="Two-component sensor histidine kinase"/>
    <property type="match status" value="1"/>
</dbReference>
<evidence type="ECO:0000256" key="6">
    <source>
        <dbReference type="ARBA" id="ARBA00022475"/>
    </source>
</evidence>
<dbReference type="SMART" id="SM00387">
    <property type="entry name" value="HATPase_c"/>
    <property type="match status" value="1"/>
</dbReference>
<dbReference type="GO" id="GO:0004721">
    <property type="term" value="F:phosphoprotein phosphatase activity"/>
    <property type="evidence" value="ECO:0007669"/>
    <property type="project" value="InterPro"/>
</dbReference>
<evidence type="ECO:0000256" key="2">
    <source>
        <dbReference type="ARBA" id="ARBA00004236"/>
    </source>
</evidence>
<dbReference type="InterPro" id="IPR005467">
    <property type="entry name" value="His_kinase_dom"/>
</dbReference>
<keyword evidence="12 20" id="KW-0418">Kinase</keyword>
<dbReference type="RefSeq" id="WP_134357779.1">
    <property type="nucleotide sequence ID" value="NZ_CP038033.1"/>
</dbReference>
<keyword evidence="7" id="KW-0597">Phosphoprotein</keyword>
<dbReference type="CDD" id="cd00130">
    <property type="entry name" value="PAS"/>
    <property type="match status" value="1"/>
</dbReference>
<sequence length="436" mass="50725">MRADLWRFGGGLLLALFLGLVLGRVFFWLFLFTFGYVLWQQRQLYRLYRWLQKPKKRAPPSEIGIMGGIVREIDFRRQRHRSRKGKLTQYLKRFQKATAALPDATIVLNQHDEIEWANEVSQRLLGIKSPWDVGQRITNLIRYPDFVELMALDRNEASTIELPSPVNPELHLNIRMVPYGEGQRLLVVRDITRLHRLERVRRDFVANVSHELRTPLTVLRGYLEILDRGREGNPEVWVRSFKTMQDQVARMQHLIDDLLMLSRLENRNKKPAEVPVAVPEMLAGICREARMLSGDRQYQIQLEADTSLWLRGDERELHSAFSNLVVNAIRYTPAQGKITLHWFKQTDQPCLEVRDTGEGIAAEHIPRLTERFYRVDKGRSREKGGTGLGLAIVKHVLNHHEARLEIESELGKGSVFRCLFPVERDHRPKMHLSEAS</sequence>
<dbReference type="Gene3D" id="3.30.450.20">
    <property type="entry name" value="PAS domain"/>
    <property type="match status" value="1"/>
</dbReference>
<dbReference type="InterPro" id="IPR014310">
    <property type="entry name" value="Sig_transdc_His_kinase_PhoR"/>
</dbReference>
<dbReference type="Gene3D" id="3.30.565.10">
    <property type="entry name" value="Histidine kinase-like ATPase, C-terminal domain"/>
    <property type="match status" value="1"/>
</dbReference>
<dbReference type="CDD" id="cd00082">
    <property type="entry name" value="HisKA"/>
    <property type="match status" value="1"/>
</dbReference>
<evidence type="ECO:0000256" key="13">
    <source>
        <dbReference type="ARBA" id="ARBA00022840"/>
    </source>
</evidence>
<dbReference type="NCBIfam" id="TIGR02966">
    <property type="entry name" value="phoR_proteo"/>
    <property type="match status" value="1"/>
</dbReference>
<dbReference type="AlphaFoldDB" id="A0A4P7C133"/>
<dbReference type="OrthoDB" id="9813151at2"/>
<dbReference type="GO" id="GO:0005886">
    <property type="term" value="C:plasma membrane"/>
    <property type="evidence" value="ECO:0007669"/>
    <property type="project" value="UniProtKB-SubCell"/>
</dbReference>
<dbReference type="SUPFAM" id="SSF55785">
    <property type="entry name" value="PYP-like sensor domain (PAS domain)"/>
    <property type="match status" value="1"/>
</dbReference>
<evidence type="ECO:0000256" key="10">
    <source>
        <dbReference type="ARBA" id="ARBA00022692"/>
    </source>
</evidence>
<dbReference type="Pfam" id="PF00512">
    <property type="entry name" value="HisKA"/>
    <property type="match status" value="1"/>
</dbReference>
<feature type="domain" description="Histidine kinase" evidence="19">
    <location>
        <begin position="207"/>
        <end position="424"/>
    </location>
</feature>
<dbReference type="PANTHER" id="PTHR45453">
    <property type="entry name" value="PHOSPHATE REGULON SENSOR PROTEIN PHOR"/>
    <property type="match status" value="1"/>
</dbReference>
<keyword evidence="14 18" id="KW-1133">Transmembrane helix</keyword>
<keyword evidence="21" id="KW-1185">Reference proteome</keyword>
<keyword evidence="8" id="KW-0592">Phosphate transport</keyword>
<evidence type="ECO:0000256" key="3">
    <source>
        <dbReference type="ARBA" id="ARBA00012438"/>
    </source>
</evidence>
<evidence type="ECO:0000256" key="8">
    <source>
        <dbReference type="ARBA" id="ARBA00022592"/>
    </source>
</evidence>
<dbReference type="InterPro" id="IPR000014">
    <property type="entry name" value="PAS"/>
</dbReference>
<dbReference type="InterPro" id="IPR004358">
    <property type="entry name" value="Sig_transdc_His_kin-like_C"/>
</dbReference>
<dbReference type="SMART" id="SM00091">
    <property type="entry name" value="PAS"/>
    <property type="match status" value="1"/>
</dbReference>
<dbReference type="InterPro" id="IPR021766">
    <property type="entry name" value="PhoR_N"/>
</dbReference>
<keyword evidence="13" id="KW-0067">ATP-binding</keyword>
<comment type="subcellular location">
    <subcellularLocation>
        <location evidence="2">Cell membrane</location>
    </subcellularLocation>
</comment>
<keyword evidence="10 18" id="KW-0812">Transmembrane</keyword>
<evidence type="ECO:0000256" key="11">
    <source>
        <dbReference type="ARBA" id="ARBA00022741"/>
    </source>
</evidence>